<dbReference type="PANTHER" id="PTHR33706">
    <property type="entry name" value="MORN VARIANT REPEAT PROTEIN"/>
    <property type="match status" value="1"/>
</dbReference>
<evidence type="ECO:0000313" key="2">
    <source>
        <dbReference type="Proteomes" id="UP000683925"/>
    </source>
</evidence>
<evidence type="ECO:0000313" key="1">
    <source>
        <dbReference type="EMBL" id="CAD8215241.1"/>
    </source>
</evidence>
<gene>
    <name evidence="1" type="ORF">POCTA_138.1.T2160014</name>
</gene>
<dbReference type="PANTHER" id="PTHR33706:SF1">
    <property type="entry name" value="TPR REPEAT PROTEIN"/>
    <property type="match status" value="1"/>
</dbReference>
<dbReference type="EMBL" id="CAJJDP010000220">
    <property type="protein sequence ID" value="CAD8215241.1"/>
    <property type="molecule type" value="Genomic_DNA"/>
</dbReference>
<evidence type="ECO:0008006" key="3">
    <source>
        <dbReference type="Google" id="ProtNLM"/>
    </source>
</evidence>
<accession>A0A8S1YNY9</accession>
<dbReference type="AlphaFoldDB" id="A0A8S1YNY9"/>
<organism evidence="1 2">
    <name type="scientific">Paramecium octaurelia</name>
    <dbReference type="NCBI Taxonomy" id="43137"/>
    <lineage>
        <taxon>Eukaryota</taxon>
        <taxon>Sar</taxon>
        <taxon>Alveolata</taxon>
        <taxon>Ciliophora</taxon>
        <taxon>Intramacronucleata</taxon>
        <taxon>Oligohymenophorea</taxon>
        <taxon>Peniculida</taxon>
        <taxon>Parameciidae</taxon>
        <taxon>Paramecium</taxon>
    </lineage>
</organism>
<name>A0A8S1YNY9_PAROT</name>
<comment type="caution">
    <text evidence="1">The sequence shown here is derived from an EMBL/GenBank/DDBJ whole genome shotgun (WGS) entry which is preliminary data.</text>
</comment>
<sequence>MEMDSNLEWRNNVLSLWILQKEKNKGYQSLNFLKWKIQGVDYFVKVQKLESDQSWMMDFMTNCGEYKNDKKVAIWNIEYEGYLIQVIKINGNSGGEFYYEGIKNGNQIELDDGFYICKQLIYSGEYNNGKKVGNWCNKYNGQLLGGSYYEVGKVGEWIELDDGFSTQKQVTYRGEQQNSKKVGRWNIQGNMIGIRNIESYNVVGSYDEGIKVGKCNELDDKFYLKK</sequence>
<protein>
    <recommendedName>
        <fullName evidence="3">MORN repeat protein</fullName>
    </recommendedName>
</protein>
<dbReference type="Proteomes" id="UP000683925">
    <property type="component" value="Unassembled WGS sequence"/>
</dbReference>
<proteinExistence type="predicted"/>
<reference evidence="1" key="1">
    <citation type="submission" date="2021-01" db="EMBL/GenBank/DDBJ databases">
        <authorList>
            <consortium name="Genoscope - CEA"/>
            <person name="William W."/>
        </authorList>
    </citation>
    <scope>NUCLEOTIDE SEQUENCE</scope>
</reference>
<keyword evidence="2" id="KW-1185">Reference proteome</keyword>
<dbReference type="OrthoDB" id="298777at2759"/>